<dbReference type="AlphaFoldDB" id="A0AAF0T6J0"/>
<evidence type="ECO:0000313" key="1">
    <source>
        <dbReference type="EMBL" id="WMV09682.1"/>
    </source>
</evidence>
<reference evidence="1" key="1">
    <citation type="submission" date="2023-08" db="EMBL/GenBank/DDBJ databases">
        <title>A de novo genome assembly of Solanum verrucosum Schlechtendal, a Mexican diploid species geographically isolated from the other diploid A-genome species in potato relatives.</title>
        <authorList>
            <person name="Hosaka K."/>
        </authorList>
    </citation>
    <scope>NUCLEOTIDE SEQUENCE</scope>
    <source>
        <tissue evidence="1">Young leaves</tissue>
    </source>
</reference>
<proteinExistence type="predicted"/>
<dbReference type="Proteomes" id="UP001234989">
    <property type="component" value="Chromosome 1"/>
</dbReference>
<gene>
    <name evidence="1" type="ORF">MTR67_003067</name>
</gene>
<keyword evidence="2" id="KW-1185">Reference proteome</keyword>
<sequence length="31" mass="3825">MKKDIVEFVAKCQNCQQVKYEHQRMSIPEWK</sequence>
<organism evidence="1 2">
    <name type="scientific">Solanum verrucosum</name>
    <dbReference type="NCBI Taxonomy" id="315347"/>
    <lineage>
        <taxon>Eukaryota</taxon>
        <taxon>Viridiplantae</taxon>
        <taxon>Streptophyta</taxon>
        <taxon>Embryophyta</taxon>
        <taxon>Tracheophyta</taxon>
        <taxon>Spermatophyta</taxon>
        <taxon>Magnoliopsida</taxon>
        <taxon>eudicotyledons</taxon>
        <taxon>Gunneridae</taxon>
        <taxon>Pentapetalae</taxon>
        <taxon>asterids</taxon>
        <taxon>lamiids</taxon>
        <taxon>Solanales</taxon>
        <taxon>Solanaceae</taxon>
        <taxon>Solanoideae</taxon>
        <taxon>Solaneae</taxon>
        <taxon>Solanum</taxon>
    </lineage>
</organism>
<dbReference type="EMBL" id="CP133612">
    <property type="protein sequence ID" value="WMV09682.1"/>
    <property type="molecule type" value="Genomic_DNA"/>
</dbReference>
<evidence type="ECO:0008006" key="3">
    <source>
        <dbReference type="Google" id="ProtNLM"/>
    </source>
</evidence>
<name>A0AAF0T6J0_SOLVR</name>
<accession>A0AAF0T6J0</accession>
<evidence type="ECO:0000313" key="2">
    <source>
        <dbReference type="Proteomes" id="UP001234989"/>
    </source>
</evidence>
<protein>
    <recommendedName>
        <fullName evidence="3">Integrase</fullName>
    </recommendedName>
</protein>